<dbReference type="PIRSF" id="PIRSF011386">
    <property type="entry name" value="FixH"/>
    <property type="match status" value="1"/>
</dbReference>
<comment type="caution">
    <text evidence="2">The sequence shown here is derived from an EMBL/GenBank/DDBJ whole genome shotgun (WGS) entry which is preliminary data.</text>
</comment>
<evidence type="ECO:0000313" key="2">
    <source>
        <dbReference type="EMBL" id="MDQ0516559.1"/>
    </source>
</evidence>
<keyword evidence="1" id="KW-1133">Transmembrane helix</keyword>
<keyword evidence="1" id="KW-0812">Transmembrane</keyword>
<feature type="transmembrane region" description="Helical" evidence="1">
    <location>
        <begin position="20"/>
        <end position="42"/>
    </location>
</feature>
<dbReference type="InterPro" id="IPR018037">
    <property type="entry name" value="FixH_proteobacterial"/>
</dbReference>
<reference evidence="2 3" key="1">
    <citation type="submission" date="2023-07" db="EMBL/GenBank/DDBJ databases">
        <title>Genomic Encyclopedia of Type Strains, Phase IV (KMG-IV): sequencing the most valuable type-strain genomes for metagenomic binning, comparative biology and taxonomic classification.</title>
        <authorList>
            <person name="Goeker M."/>
        </authorList>
    </citation>
    <scope>NUCLEOTIDE SEQUENCE [LARGE SCALE GENOMIC DNA]</scope>
    <source>
        <strain evidence="2 3">B1-1</strain>
    </source>
</reference>
<name>A0ABU0M6G8_9HYPH</name>
<accession>A0ABU0M6G8</accession>
<dbReference type="Proteomes" id="UP001223743">
    <property type="component" value="Unassembled WGS sequence"/>
</dbReference>
<dbReference type="EMBL" id="JAUSWJ010000001">
    <property type="protein sequence ID" value="MDQ0516559.1"/>
    <property type="molecule type" value="Genomic_DNA"/>
</dbReference>
<protein>
    <submittedName>
        <fullName evidence="2">Nitrogen fixation protein FixH</fullName>
    </submittedName>
</protein>
<keyword evidence="3" id="KW-1185">Reference proteome</keyword>
<gene>
    <name evidence="2" type="ORF">QO015_002172</name>
</gene>
<dbReference type="RefSeq" id="WP_266279453.1">
    <property type="nucleotide sequence ID" value="NZ_JAPKNF010000001.1"/>
</dbReference>
<keyword evidence="1" id="KW-0472">Membrane</keyword>
<proteinExistence type="predicted"/>
<dbReference type="Pfam" id="PF05751">
    <property type="entry name" value="FixH"/>
    <property type="match status" value="1"/>
</dbReference>
<dbReference type="InterPro" id="IPR008620">
    <property type="entry name" value="FixH"/>
</dbReference>
<evidence type="ECO:0000313" key="3">
    <source>
        <dbReference type="Proteomes" id="UP001223743"/>
    </source>
</evidence>
<evidence type="ECO:0000256" key="1">
    <source>
        <dbReference type="SAM" id="Phobius"/>
    </source>
</evidence>
<organism evidence="2 3">
    <name type="scientific">Kaistia geumhonensis</name>
    <dbReference type="NCBI Taxonomy" id="410839"/>
    <lineage>
        <taxon>Bacteria</taxon>
        <taxon>Pseudomonadati</taxon>
        <taxon>Pseudomonadota</taxon>
        <taxon>Alphaproteobacteria</taxon>
        <taxon>Hyphomicrobiales</taxon>
        <taxon>Kaistiaceae</taxon>
        <taxon>Kaistia</taxon>
    </lineage>
</organism>
<sequence>MTASLNIEASGKAATGRAITGWHVLAGMIAFFGVVVGVNLWLAVSASRTWTGLVVANSYVASQEFNGKERLAREQAALGWHGALTYRPGRLALDLRDRSGRPVPLGAVSVDLTRPLGDREDRTVTLLPSADGTYAAAVELPHGVWNAFTHAAETPHGAFEQHSRLIAP</sequence>